<gene>
    <name evidence="1" type="ORF">J0656_18665</name>
</gene>
<accession>A0ABS3GAX4</accession>
<dbReference type="Proteomes" id="UP000664044">
    <property type="component" value="Unassembled WGS sequence"/>
</dbReference>
<proteinExistence type="predicted"/>
<dbReference type="InterPro" id="IPR023614">
    <property type="entry name" value="Porin_dom_sf"/>
</dbReference>
<protein>
    <recommendedName>
        <fullName evidence="3">Porin</fullName>
    </recommendedName>
</protein>
<evidence type="ECO:0000313" key="1">
    <source>
        <dbReference type="EMBL" id="MBO0356048.1"/>
    </source>
</evidence>
<reference evidence="1 2" key="1">
    <citation type="submission" date="2021-03" db="EMBL/GenBank/DDBJ databases">
        <title>Muricauda lutimaris sp. nov. and Muricauda ruestringensis sp. nov, two marine members of the Flavobacteriaceae isolated from deep sea sediments of Western Pacific.</title>
        <authorList>
            <person name="Zhao S."/>
            <person name="Liu R."/>
        </authorList>
    </citation>
    <scope>NUCLEOTIDE SEQUENCE [LARGE SCALE GENOMIC DNA]</scope>
    <source>
        <strain evidence="1 2">BC31-1-A7</strain>
    </source>
</reference>
<evidence type="ECO:0008006" key="3">
    <source>
        <dbReference type="Google" id="ProtNLM"/>
    </source>
</evidence>
<dbReference type="EMBL" id="JAFLNL010000015">
    <property type="protein sequence ID" value="MBO0356048.1"/>
    <property type="molecule type" value="Genomic_DNA"/>
</dbReference>
<dbReference type="Gene3D" id="2.40.160.10">
    <property type="entry name" value="Porin"/>
    <property type="match status" value="1"/>
</dbReference>
<evidence type="ECO:0000313" key="2">
    <source>
        <dbReference type="Proteomes" id="UP000664044"/>
    </source>
</evidence>
<name>A0ABS3GAX4_9FLAO</name>
<dbReference type="SUPFAM" id="SSF56935">
    <property type="entry name" value="Porins"/>
    <property type="match status" value="1"/>
</dbReference>
<organism evidence="1 2">
    <name type="scientific">Flagellimonas aurea</name>
    <dbReference type="NCBI Taxonomy" id="2915619"/>
    <lineage>
        <taxon>Bacteria</taxon>
        <taxon>Pseudomonadati</taxon>
        <taxon>Bacteroidota</taxon>
        <taxon>Flavobacteriia</taxon>
        <taxon>Flavobacteriales</taxon>
        <taxon>Flavobacteriaceae</taxon>
        <taxon>Flagellimonas</taxon>
    </lineage>
</organism>
<comment type="caution">
    <text evidence="1">The sequence shown here is derived from an EMBL/GenBank/DDBJ whole genome shotgun (WGS) entry which is preliminary data.</text>
</comment>
<keyword evidence="2" id="KW-1185">Reference proteome</keyword>
<sequence>MRTQIKKLKFLMVSVIVLSGYVSYGQEDEASKAEEPKPYEGLQLKVNDNWKVKFSGQVNAYYVLTSQKEDAEFGVEKETFHSIRNGINQATVSITPQYTSESGLTVTSNFELAFGLSNSGVDASLPQSRGFGFASVEVRQAYINVATPKSGSFFIGRGFGMFALDAIIYDQSILGIGANYSFNTPRNTTLAGVGYGYIFVDKIAQLNYTTPAFFNKTSTLSLGIYDPFSSFDIYGAFGDPFGFTNNPSNVGVHGKFAFNKPFKDGGFYFSSAFISQEIADNGTNADLNAFGIDAFMKLNLKGLTLSGYYYTTDGMGDAGLMFGPAIAVGSEVEKVKSDGFYAQATYAIPKSPVTLGVNYGSSRVKDQINGNSLEYSDSADRLTNSISYAVTSNLVLKSEFTIQSRHRVFAPKANVFSLGGYFAF</sequence>
<dbReference type="RefSeq" id="WP_207036639.1">
    <property type="nucleotide sequence ID" value="NZ_JAFLNL010000015.1"/>
</dbReference>